<accession>A0A9Q0LHD4</accession>
<name>A0A9Q0LHD4_ANAIG</name>
<dbReference type="Pfam" id="PF00022">
    <property type="entry name" value="Actin"/>
    <property type="match status" value="1"/>
</dbReference>
<dbReference type="OMA" id="WERDNDN"/>
<dbReference type="Proteomes" id="UP001149090">
    <property type="component" value="Unassembled WGS sequence"/>
</dbReference>
<keyword evidence="3" id="KW-1185">Reference proteome</keyword>
<comment type="similarity">
    <text evidence="1">Belongs to the actin family.</text>
</comment>
<dbReference type="InterPro" id="IPR043129">
    <property type="entry name" value="ATPase_NBD"/>
</dbReference>
<dbReference type="PANTHER" id="PTHR11937">
    <property type="entry name" value="ACTIN"/>
    <property type="match status" value="1"/>
</dbReference>
<protein>
    <submittedName>
        <fullName evidence="2">Actin-related protein</fullName>
    </submittedName>
</protein>
<sequence>MTDRLKLGLLSEKTIIVIEFGSYFIKCGFAGDSSPRYFIKLNSINPETKEKLFPLKKTNQITEQSWIHLVNKGLNLVFLKYLQVNTKDIVVIICDDVLCPTPLKKEIIKQLFEKYQVPFVLFAPNPFLTLIPYKKKDGLIIDCGRSETRIIPVYEGVPLYSNLYYTELGMIDIIQNLRELLILNLEEKSQITKEMIQEIDDETLEDIISKIVFIRGKYEKINPNQKINKKQNELIKKLQIEKKPKENQKEMKKLEIEDIKIPIRIKEKNYNLIIKGKIRGKISDILFEGKEENEFESIIDIFIECLKSCNCDVRASVSQNIILCGGTSMIPGFLSRLREEVDFKLDNDEYFKDVQFLKGKLHFNHNKKNANYISWIGGSVIGSLNDIVDRSLKREVYLEKGSKSFQDWSNFFGYIQDF</sequence>
<organism evidence="2 3">
    <name type="scientific">Anaeramoeba ignava</name>
    <name type="common">Anaerobic marine amoeba</name>
    <dbReference type="NCBI Taxonomy" id="1746090"/>
    <lineage>
        <taxon>Eukaryota</taxon>
        <taxon>Metamonada</taxon>
        <taxon>Anaeramoebidae</taxon>
        <taxon>Anaeramoeba</taxon>
    </lineage>
</organism>
<dbReference type="CDD" id="cd10207">
    <property type="entry name" value="ASKHA_NBD_Arp10"/>
    <property type="match status" value="1"/>
</dbReference>
<comment type="caution">
    <text evidence="2">The sequence shown here is derived from an EMBL/GenBank/DDBJ whole genome shotgun (WGS) entry which is preliminary data.</text>
</comment>
<proteinExistence type="inferred from homology"/>
<dbReference type="SUPFAM" id="SSF53067">
    <property type="entry name" value="Actin-like ATPase domain"/>
    <property type="match status" value="2"/>
</dbReference>
<evidence type="ECO:0000313" key="2">
    <source>
        <dbReference type="EMBL" id="KAJ5072798.1"/>
    </source>
</evidence>
<dbReference type="OrthoDB" id="337660at2759"/>
<reference evidence="2" key="1">
    <citation type="submission" date="2022-10" db="EMBL/GenBank/DDBJ databases">
        <title>Novel sulphate-reducing endosymbionts in the free-living metamonad Anaeramoeba.</title>
        <authorList>
            <person name="Jerlstrom-Hultqvist J."/>
            <person name="Cepicka I."/>
            <person name="Gallot-Lavallee L."/>
            <person name="Salas-Leiva D."/>
            <person name="Curtis B.A."/>
            <person name="Zahonova K."/>
            <person name="Pipaliya S."/>
            <person name="Dacks J."/>
            <person name="Roger A.J."/>
        </authorList>
    </citation>
    <scope>NUCLEOTIDE SEQUENCE</scope>
    <source>
        <strain evidence="2">BMAN</strain>
    </source>
</reference>
<dbReference type="Gene3D" id="3.90.640.10">
    <property type="entry name" value="Actin, Chain A, domain 4"/>
    <property type="match status" value="1"/>
</dbReference>
<dbReference type="AlphaFoldDB" id="A0A9Q0LHD4"/>
<dbReference type="EMBL" id="JAPDFW010000079">
    <property type="protein sequence ID" value="KAJ5072798.1"/>
    <property type="molecule type" value="Genomic_DNA"/>
</dbReference>
<evidence type="ECO:0000313" key="3">
    <source>
        <dbReference type="Proteomes" id="UP001149090"/>
    </source>
</evidence>
<gene>
    <name evidence="2" type="ORF">M0811_09244</name>
</gene>
<dbReference type="InterPro" id="IPR004000">
    <property type="entry name" value="Actin"/>
</dbReference>
<dbReference type="Gene3D" id="3.30.420.40">
    <property type="match status" value="2"/>
</dbReference>
<dbReference type="SMART" id="SM00268">
    <property type="entry name" value="ACTIN"/>
    <property type="match status" value="1"/>
</dbReference>
<evidence type="ECO:0000256" key="1">
    <source>
        <dbReference type="RuleBase" id="RU000487"/>
    </source>
</evidence>